<evidence type="ECO:0000313" key="4">
    <source>
        <dbReference type="EMBL" id="KAG2184419.1"/>
    </source>
</evidence>
<evidence type="ECO:0008006" key="6">
    <source>
        <dbReference type="Google" id="ProtNLM"/>
    </source>
</evidence>
<dbReference type="OrthoDB" id="5835829at2759"/>
<dbReference type="AlphaFoldDB" id="A0A8H7UMN5"/>
<proteinExistence type="predicted"/>
<dbReference type="InterPro" id="IPR002213">
    <property type="entry name" value="UDP_glucos_trans"/>
</dbReference>
<dbReference type="Gene3D" id="3.40.50.2000">
    <property type="entry name" value="Glycogen Phosphorylase B"/>
    <property type="match status" value="2"/>
</dbReference>
<evidence type="ECO:0000256" key="2">
    <source>
        <dbReference type="ARBA" id="ARBA00022679"/>
    </source>
</evidence>
<evidence type="ECO:0000256" key="1">
    <source>
        <dbReference type="ARBA" id="ARBA00022676"/>
    </source>
</evidence>
<dbReference type="Proteomes" id="UP000654370">
    <property type="component" value="Unassembled WGS sequence"/>
</dbReference>
<dbReference type="PANTHER" id="PTHR48043:SF145">
    <property type="entry name" value="FI06409P-RELATED"/>
    <property type="match status" value="1"/>
</dbReference>
<dbReference type="Pfam" id="PF00201">
    <property type="entry name" value="UDPGT"/>
    <property type="match status" value="1"/>
</dbReference>
<keyword evidence="3" id="KW-1133">Transmembrane helix</keyword>
<feature type="transmembrane region" description="Helical" evidence="3">
    <location>
        <begin position="619"/>
        <end position="642"/>
    </location>
</feature>
<gene>
    <name evidence="4" type="ORF">INT43_000328</name>
</gene>
<keyword evidence="1" id="KW-0328">Glycosyltransferase</keyword>
<comment type="caution">
    <text evidence="4">The sequence shown here is derived from an EMBL/GenBank/DDBJ whole genome shotgun (WGS) entry which is preliminary data.</text>
</comment>
<evidence type="ECO:0000313" key="5">
    <source>
        <dbReference type="Proteomes" id="UP000654370"/>
    </source>
</evidence>
<dbReference type="GO" id="GO:0008194">
    <property type="term" value="F:UDP-glycosyltransferase activity"/>
    <property type="evidence" value="ECO:0007669"/>
    <property type="project" value="InterPro"/>
</dbReference>
<protein>
    <recommendedName>
        <fullName evidence="6">UDP-glycosyltransferases domain-containing protein</fullName>
    </recommendedName>
</protein>
<evidence type="ECO:0000256" key="3">
    <source>
        <dbReference type="SAM" id="Phobius"/>
    </source>
</evidence>
<dbReference type="SUPFAM" id="SSF53756">
    <property type="entry name" value="UDP-Glycosyltransferase/glycogen phosphorylase"/>
    <property type="match status" value="1"/>
</dbReference>
<keyword evidence="5" id="KW-1185">Reference proteome</keyword>
<keyword evidence="3" id="KW-0812">Transmembrane</keyword>
<dbReference type="InterPro" id="IPR050271">
    <property type="entry name" value="UDP-glycosyltransferase"/>
</dbReference>
<sequence length="658" mass="73728">MSKGANNKDLLKSPFSKLATSDIKPVHASYIHYLSIYFQLLKPHARNFIRERSRIALTSGPATSCFRKSPLFYDKSLAWKYFTELCGDLVYDQVAVFTGHGEDDLTQLEFKFRITPRAAAYQAAAVLASSYVRQLNFWSPKNIAISVLAPGSSHTIWVLEIAQELASRGHNVTFLCKIENEKYARDYPGVKLHSLGKSHFIFDHEKMSNSGATKDFRTENVRIFFQVVQQGFREDYLLHADYIQEQRPDVIICDTLADACIRAADEYNIPMIAASTMAMGPDTDAPFLNSFFFGTDPTTAHESIWTRFYNNFIFTPMLFHNLKPVLEEGIQVRKKLGLKSASQPFAGKLDHSIKLVNSFYGVEVARAVGPLVRFVGPIMQTQYPGMDPTTTQFLNSHQKIVYVAFGHHATPAPEEFGKVLTALIDSMDAKIIDGFVWATVRVSAFPDTIYTANGEQLSTTGIMQNPDKFPHYKFVKWAPQFAILAHPSTAVFVTHGGANSIYEALYTGTKMLVHPFFADQPGNAQKLLAAGVALTNDRMNLQVQVISDNIRLLVEDKDNKFAESVKRMSKLVQLKALDAVTRAATTIEEVAFTSKEDELPHLITADRNMSFMKAHNYDLYLLLAAVLLSISGVLITVIYMIVKGVIISLRPKQKSKKE</sequence>
<dbReference type="PANTHER" id="PTHR48043">
    <property type="entry name" value="EG:EG0003.4 PROTEIN-RELATED"/>
    <property type="match status" value="1"/>
</dbReference>
<accession>A0A8H7UMN5</accession>
<keyword evidence="2" id="KW-0808">Transferase</keyword>
<keyword evidence="3" id="KW-0472">Membrane</keyword>
<reference evidence="4" key="1">
    <citation type="submission" date="2020-12" db="EMBL/GenBank/DDBJ databases">
        <title>Metabolic potential, ecology and presence of endohyphal bacteria is reflected in genomic diversity of Mucoromycotina.</title>
        <authorList>
            <person name="Muszewska A."/>
            <person name="Okrasinska A."/>
            <person name="Steczkiewicz K."/>
            <person name="Drgas O."/>
            <person name="Orlowska M."/>
            <person name="Perlinska-Lenart U."/>
            <person name="Aleksandrzak-Piekarczyk T."/>
            <person name="Szatraj K."/>
            <person name="Zielenkiewicz U."/>
            <person name="Pilsyk S."/>
            <person name="Malc E."/>
            <person name="Mieczkowski P."/>
            <person name="Kruszewska J.S."/>
            <person name="Biernat P."/>
            <person name="Pawlowska J."/>
        </authorList>
    </citation>
    <scope>NUCLEOTIDE SEQUENCE</scope>
    <source>
        <strain evidence="4">WA0000067209</strain>
    </source>
</reference>
<dbReference type="EMBL" id="JAEPQZ010000002">
    <property type="protein sequence ID" value="KAG2184419.1"/>
    <property type="molecule type" value="Genomic_DNA"/>
</dbReference>
<organism evidence="4 5">
    <name type="scientific">Mortierella isabellina</name>
    <name type="common">Filamentous fungus</name>
    <name type="synonym">Umbelopsis isabellina</name>
    <dbReference type="NCBI Taxonomy" id="91625"/>
    <lineage>
        <taxon>Eukaryota</taxon>
        <taxon>Fungi</taxon>
        <taxon>Fungi incertae sedis</taxon>
        <taxon>Mucoromycota</taxon>
        <taxon>Mucoromycotina</taxon>
        <taxon>Umbelopsidomycetes</taxon>
        <taxon>Umbelopsidales</taxon>
        <taxon>Umbelopsidaceae</taxon>
        <taxon>Umbelopsis</taxon>
    </lineage>
</organism>
<dbReference type="CDD" id="cd03784">
    <property type="entry name" value="GT1_Gtf-like"/>
    <property type="match status" value="1"/>
</dbReference>
<name>A0A8H7UMN5_MORIS</name>